<dbReference type="EMBL" id="MLFU01000049">
    <property type="protein sequence ID" value="KAK1490817.1"/>
    <property type="molecule type" value="Genomic_DNA"/>
</dbReference>
<protein>
    <submittedName>
        <fullName evidence="1">Uncharacterized protein</fullName>
    </submittedName>
</protein>
<accession>A0ABQ9R0B0</accession>
<name>A0ABQ9R0B0_9PEZI</name>
<reference evidence="1 2" key="1">
    <citation type="submission" date="2016-10" db="EMBL/GenBank/DDBJ databases">
        <title>The genome sequence of Colletotrichum fioriniae PJ7.</title>
        <authorList>
            <person name="Baroncelli R."/>
        </authorList>
    </citation>
    <scope>NUCLEOTIDE SEQUENCE [LARGE SCALE GENOMIC DNA]</scope>
    <source>
        <strain evidence="1 2">Tom-12</strain>
    </source>
</reference>
<gene>
    <name evidence="1" type="ORF">CTAM01_10527</name>
</gene>
<keyword evidence="2" id="KW-1185">Reference proteome</keyword>
<evidence type="ECO:0000313" key="2">
    <source>
        <dbReference type="Proteomes" id="UP001227543"/>
    </source>
</evidence>
<comment type="caution">
    <text evidence="1">The sequence shown here is derived from an EMBL/GenBank/DDBJ whole genome shotgun (WGS) entry which is preliminary data.</text>
</comment>
<proteinExistence type="predicted"/>
<feature type="non-terminal residue" evidence="1">
    <location>
        <position position="1"/>
    </location>
</feature>
<dbReference type="GeneID" id="85410780"/>
<dbReference type="Proteomes" id="UP001227543">
    <property type="component" value="Unassembled WGS sequence"/>
</dbReference>
<organism evidence="1 2">
    <name type="scientific">Colletotrichum tamarilloi</name>
    <dbReference type="NCBI Taxonomy" id="1209934"/>
    <lineage>
        <taxon>Eukaryota</taxon>
        <taxon>Fungi</taxon>
        <taxon>Dikarya</taxon>
        <taxon>Ascomycota</taxon>
        <taxon>Pezizomycotina</taxon>
        <taxon>Sordariomycetes</taxon>
        <taxon>Hypocreomycetidae</taxon>
        <taxon>Glomerellales</taxon>
        <taxon>Glomerellaceae</taxon>
        <taxon>Colletotrichum</taxon>
        <taxon>Colletotrichum acutatum species complex</taxon>
    </lineage>
</organism>
<dbReference type="RefSeq" id="XP_060378790.1">
    <property type="nucleotide sequence ID" value="XM_060526542.1"/>
</dbReference>
<evidence type="ECO:0000313" key="1">
    <source>
        <dbReference type="EMBL" id="KAK1490817.1"/>
    </source>
</evidence>
<sequence>AYIRRLQATSPVAFPHVSLSSLSRSSLSRLSFFLWTRFEHTSRSASEQPRLIGVVPSANLINLRKLLVPGLQDKQINSPHPHFTPARSSKQTPTLIYARSLGPLVETLNEWVSRSYISTPTSPSGTFVSSHCVSAGCCVPTKYLPSRCVARSLSEWLGHVDH</sequence>